<name>A0A4Q7ARZ0_9GAMM</name>
<protein>
    <submittedName>
        <fullName evidence="2">Uncharacterized protein</fullName>
    </submittedName>
</protein>
<evidence type="ECO:0000313" key="2">
    <source>
        <dbReference type="EMBL" id="RZG64951.1"/>
    </source>
</evidence>
<keyword evidence="1" id="KW-0812">Transmembrane</keyword>
<sequence>MLDLCSVNYWGILRILLMGFALSLCASASFSQMLDGMIVMDESLENLTEQEQRKIALNTANEQQQYGLLHHAFFENDVFEIYNYTAYDTGAAQNKWLLGDAEHIGWQDFGISFGYGVKLNLNSRHSIGYEYLSNFPYDRGQIIRFFWTAVF</sequence>
<comment type="caution">
    <text evidence="2">The sequence shown here is derived from an EMBL/GenBank/DDBJ whole genome shotgun (WGS) entry which is preliminary data.</text>
</comment>
<organism evidence="2 3">
    <name type="scientific">Acinetobacter bouvetii</name>
    <dbReference type="NCBI Taxonomy" id="202951"/>
    <lineage>
        <taxon>Bacteria</taxon>
        <taxon>Pseudomonadati</taxon>
        <taxon>Pseudomonadota</taxon>
        <taxon>Gammaproteobacteria</taxon>
        <taxon>Moraxellales</taxon>
        <taxon>Moraxellaceae</taxon>
        <taxon>Acinetobacter</taxon>
    </lineage>
</organism>
<evidence type="ECO:0000313" key="3">
    <source>
        <dbReference type="Proteomes" id="UP000293483"/>
    </source>
</evidence>
<dbReference type="RefSeq" id="WP_130147775.1">
    <property type="nucleotide sequence ID" value="NZ_SGSU01000019.1"/>
</dbReference>
<feature type="transmembrane region" description="Helical" evidence="1">
    <location>
        <begin position="12"/>
        <end position="30"/>
    </location>
</feature>
<proteinExistence type="predicted"/>
<gene>
    <name evidence="2" type="ORF">EXE25_15380</name>
</gene>
<dbReference type="AlphaFoldDB" id="A0A4Q7ARZ0"/>
<accession>A0A4Q7ARZ0</accession>
<dbReference type="Proteomes" id="UP000293483">
    <property type="component" value="Unassembled WGS sequence"/>
</dbReference>
<dbReference type="EMBL" id="SGSU01000019">
    <property type="protein sequence ID" value="RZG64951.1"/>
    <property type="molecule type" value="Genomic_DNA"/>
</dbReference>
<evidence type="ECO:0000256" key="1">
    <source>
        <dbReference type="SAM" id="Phobius"/>
    </source>
</evidence>
<keyword evidence="1" id="KW-0472">Membrane</keyword>
<keyword evidence="1" id="KW-1133">Transmembrane helix</keyword>
<reference evidence="2 3" key="1">
    <citation type="submission" date="2019-02" db="EMBL/GenBank/DDBJ databases">
        <title>The Batch Genome Submission of Acinetobacter spp. strains.</title>
        <authorList>
            <person name="Qin J."/>
            <person name="Hu Y."/>
            <person name="Ye H."/>
            <person name="Wei L."/>
            <person name="Feng Y."/>
            <person name="Zong Z."/>
        </authorList>
    </citation>
    <scope>NUCLEOTIDE SEQUENCE [LARGE SCALE GENOMIC DNA]</scope>
    <source>
        <strain evidence="2 3">WCHABo060081</strain>
    </source>
</reference>